<protein>
    <recommendedName>
        <fullName evidence="2">DUF1540 domain-containing protein</fullName>
    </recommendedName>
</protein>
<evidence type="ECO:0000313" key="3">
    <source>
        <dbReference type="EMBL" id="OCL26409.1"/>
    </source>
</evidence>
<organism evidence="3 4">
    <name type="scientific">Orenia metallireducens</name>
    <dbReference type="NCBI Taxonomy" id="1413210"/>
    <lineage>
        <taxon>Bacteria</taxon>
        <taxon>Bacillati</taxon>
        <taxon>Bacillota</taxon>
        <taxon>Clostridia</taxon>
        <taxon>Halanaerobiales</taxon>
        <taxon>Halobacteroidaceae</taxon>
        <taxon>Orenia</taxon>
    </lineage>
</organism>
<dbReference type="EMBL" id="LWDV01000009">
    <property type="protein sequence ID" value="OCL26409.1"/>
    <property type="molecule type" value="Genomic_DNA"/>
</dbReference>
<keyword evidence="4" id="KW-1185">Reference proteome</keyword>
<reference evidence="3 4" key="2">
    <citation type="submission" date="2016-08" db="EMBL/GenBank/DDBJ databases">
        <title>Orenia metallireducens sp. nov. strain Z6, a Novel Metal-reducing Firmicute from the Deep Subsurface.</title>
        <authorList>
            <person name="Maxim B.I."/>
            <person name="Kenneth K."/>
            <person name="Flynn T.M."/>
            <person name="Oloughlin E.J."/>
            <person name="Locke R.A."/>
            <person name="Weber J.R."/>
            <person name="Egan S.M."/>
            <person name="Mackie R.I."/>
            <person name="Cann I.K."/>
        </authorList>
    </citation>
    <scope>NUCLEOTIDE SEQUENCE [LARGE SCALE GENOMIC DNA]</scope>
    <source>
        <strain evidence="3 4">Z6</strain>
    </source>
</reference>
<proteinExistence type="predicted"/>
<evidence type="ECO:0000256" key="1">
    <source>
        <dbReference type="SAM" id="MobiDB-lite"/>
    </source>
</evidence>
<comment type="caution">
    <text evidence="3">The sequence shown here is derived from an EMBL/GenBank/DDBJ whole genome shotgun (WGS) entry which is preliminary data.</text>
</comment>
<gene>
    <name evidence="3" type="ORF">U472_10425</name>
</gene>
<evidence type="ECO:0000259" key="2">
    <source>
        <dbReference type="Pfam" id="PF07561"/>
    </source>
</evidence>
<dbReference type="RefSeq" id="WP_068718211.1">
    <property type="nucleotide sequence ID" value="NZ_LWDV01000009.1"/>
</dbReference>
<dbReference type="InterPro" id="IPR011437">
    <property type="entry name" value="DUF1540"/>
</dbReference>
<reference evidence="4" key="1">
    <citation type="submission" date="2016-07" db="EMBL/GenBank/DDBJ databases">
        <authorList>
            <person name="Florea S."/>
            <person name="Webb J.S."/>
            <person name="Jaromczyk J."/>
            <person name="Schardl C.L."/>
        </authorList>
    </citation>
    <scope>NUCLEOTIDE SEQUENCE [LARGE SCALE GENOMIC DNA]</scope>
    <source>
        <strain evidence="4">Z6</strain>
    </source>
</reference>
<feature type="region of interest" description="Disordered" evidence="1">
    <location>
        <begin position="45"/>
        <end position="72"/>
    </location>
</feature>
<feature type="domain" description="DUF1540" evidence="2">
    <location>
        <begin position="9"/>
        <end position="66"/>
    </location>
</feature>
<dbReference type="Proteomes" id="UP000093514">
    <property type="component" value="Unassembled WGS sequence"/>
</dbReference>
<dbReference type="Pfam" id="PF07561">
    <property type="entry name" value="DUF1540"/>
    <property type="match status" value="1"/>
</dbReference>
<evidence type="ECO:0000313" key="4">
    <source>
        <dbReference type="Proteomes" id="UP000093514"/>
    </source>
</evidence>
<sequence>MATMKCIEVACNVSNCHYYGEGDICTADRIQVSNTEFGTKMEDMEAGRLDKPAPSSNSHSTQCVTFKPKQKK</sequence>
<accession>A0A1C0A827</accession>
<dbReference type="OrthoDB" id="1681234at2"/>
<name>A0A1C0A827_9FIRM</name>
<feature type="compositionally biased region" description="Polar residues" evidence="1">
    <location>
        <begin position="54"/>
        <end position="64"/>
    </location>
</feature>
<dbReference type="AlphaFoldDB" id="A0A1C0A827"/>